<feature type="compositionally biased region" description="Polar residues" evidence="2">
    <location>
        <begin position="535"/>
        <end position="547"/>
    </location>
</feature>
<protein>
    <submittedName>
        <fullName evidence="3">Uncharacterized protein</fullName>
    </submittedName>
</protein>
<gene>
    <name evidence="3" type="ORF">CSUI_002516</name>
</gene>
<feature type="compositionally biased region" description="Polar residues" evidence="2">
    <location>
        <begin position="466"/>
        <end position="483"/>
    </location>
</feature>
<evidence type="ECO:0000313" key="3">
    <source>
        <dbReference type="EMBL" id="PHJ23634.1"/>
    </source>
</evidence>
<dbReference type="EMBL" id="MIGC01001050">
    <property type="protein sequence ID" value="PHJ23634.1"/>
    <property type="molecule type" value="Genomic_DNA"/>
</dbReference>
<comment type="caution">
    <text evidence="3">The sequence shown here is derived from an EMBL/GenBank/DDBJ whole genome shotgun (WGS) entry which is preliminary data.</text>
</comment>
<feature type="region of interest" description="Disordered" evidence="2">
    <location>
        <begin position="456"/>
        <end position="508"/>
    </location>
</feature>
<dbReference type="Proteomes" id="UP000221165">
    <property type="component" value="Unassembled WGS sequence"/>
</dbReference>
<feature type="region of interest" description="Disordered" evidence="2">
    <location>
        <begin position="617"/>
        <end position="647"/>
    </location>
</feature>
<name>A0A2C6L8R6_9APIC</name>
<evidence type="ECO:0000256" key="1">
    <source>
        <dbReference type="SAM" id="Coils"/>
    </source>
</evidence>
<dbReference type="VEuPathDB" id="ToxoDB:CSUI_002516"/>
<feature type="region of interest" description="Disordered" evidence="2">
    <location>
        <begin position="758"/>
        <end position="785"/>
    </location>
</feature>
<organism evidence="3 4">
    <name type="scientific">Cystoisospora suis</name>
    <dbReference type="NCBI Taxonomy" id="483139"/>
    <lineage>
        <taxon>Eukaryota</taxon>
        <taxon>Sar</taxon>
        <taxon>Alveolata</taxon>
        <taxon>Apicomplexa</taxon>
        <taxon>Conoidasida</taxon>
        <taxon>Coccidia</taxon>
        <taxon>Eucoccidiorida</taxon>
        <taxon>Eimeriorina</taxon>
        <taxon>Sarcocystidae</taxon>
        <taxon>Cystoisospora</taxon>
    </lineage>
</organism>
<sequence length="823" mass="90888">MPGKYGRAKQPKSQRITSLRIIDEFEQTLAEYQEDQRIKQELGSFTGWQHKRLRPGSAIQTFDDLLLAPPPPEDGVLLGGYSLDPVEAADLDMVRYKPKSFYRYQSAGQRENSELFANKSELFSSLPSASEGSLHAGSVKYSICHNWRGAVRSAVHGVYVWSSRKPALWIPGQRADRQRSKGYCKELLNAMDDETLQAIAKGSGVLGDIVENIAGTGLSDAVKKIGDQALAVASTRDPSESAGYVDLRTGLPCIPSSDHPYCVSTPTTTTTQTPPSLLELRMYKRKKEEEAEHSRNVELAVRLQEERRRANPYDQPVFVKGEDVESGVDLDSFRKNIHERKERASALRLQRASIAQAHEAQAVLAFARNANQQQRTHIPAEFSVEKFSSSVASIPPGSVRGNFDKAFSSLPSSLLLGSVNAETSRADILGGEVGETEGAARSKASVVTFTASVAAPATGGKRDSAPGTSDDSQRQSTSAQVSKSRLDDRDGMAELGRNGSSTAAGGKRAYRRGLAARMTHASLKQTGGPSEHFDTLTSSASELSQNEQKTETLKALPGSHAANPIPCTSSSPEVVLKDQSKGGSAFAGKTSKQFILEGLSDFQKGIQSAKVTPEQLAKYQRGKQAPRAVTPDEKLRRERERLKKERQEQRIARLMETFTTTSYADELRSAESSTGDPLPSDAVAGPFLRTSSLPVILRERVERMEEQRSDRMEKTEVRIKRKRLEQQKTENQTRLDRLEDDLTRETLERMSAFYEHLANQGADEETDKLTKKRNNGGDSPETKNYLRTHPAGLRIRGSGRVMWLEDDERDPFRIHPRVSLRTA</sequence>
<keyword evidence="4" id="KW-1185">Reference proteome</keyword>
<accession>A0A2C6L8R6</accession>
<evidence type="ECO:0000256" key="2">
    <source>
        <dbReference type="SAM" id="MobiDB-lite"/>
    </source>
</evidence>
<reference evidence="3 4" key="1">
    <citation type="journal article" date="2017" name="Int. J. Parasitol.">
        <title>The genome of the protozoan parasite Cystoisospora suis and a reverse vaccinology approach to identify vaccine candidates.</title>
        <authorList>
            <person name="Palmieri N."/>
            <person name="Shrestha A."/>
            <person name="Ruttkowski B."/>
            <person name="Beck T."/>
            <person name="Vogl C."/>
            <person name="Tomley F."/>
            <person name="Blake D.P."/>
            <person name="Joachim A."/>
        </authorList>
    </citation>
    <scope>NUCLEOTIDE SEQUENCE [LARGE SCALE GENOMIC DNA]</scope>
    <source>
        <strain evidence="3 4">Wien I</strain>
    </source>
</reference>
<feature type="region of interest" description="Disordered" evidence="2">
    <location>
        <begin position="522"/>
        <end position="550"/>
    </location>
</feature>
<evidence type="ECO:0000313" key="4">
    <source>
        <dbReference type="Proteomes" id="UP000221165"/>
    </source>
</evidence>
<keyword evidence="1" id="KW-0175">Coiled coil</keyword>
<dbReference type="AlphaFoldDB" id="A0A2C6L8R6"/>
<dbReference type="GeneID" id="94425927"/>
<dbReference type="OrthoDB" id="330863at2759"/>
<proteinExistence type="predicted"/>
<dbReference type="RefSeq" id="XP_067925309.1">
    <property type="nucleotide sequence ID" value="XM_068062716.1"/>
</dbReference>
<feature type="compositionally biased region" description="Basic and acidic residues" evidence="2">
    <location>
        <begin position="630"/>
        <end position="647"/>
    </location>
</feature>
<feature type="coiled-coil region" evidence="1">
    <location>
        <begin position="712"/>
        <end position="741"/>
    </location>
</feature>